<dbReference type="AlphaFoldDB" id="A0A0F9H185"/>
<gene>
    <name evidence="1" type="ORF">LCGC14_2055480</name>
</gene>
<protein>
    <submittedName>
        <fullName evidence="1">Uncharacterized protein</fullName>
    </submittedName>
</protein>
<comment type="caution">
    <text evidence="1">The sequence shown here is derived from an EMBL/GenBank/DDBJ whole genome shotgun (WGS) entry which is preliminary data.</text>
</comment>
<organism evidence="1">
    <name type="scientific">marine sediment metagenome</name>
    <dbReference type="NCBI Taxonomy" id="412755"/>
    <lineage>
        <taxon>unclassified sequences</taxon>
        <taxon>metagenomes</taxon>
        <taxon>ecological metagenomes</taxon>
    </lineage>
</organism>
<accession>A0A0F9H185</accession>
<dbReference type="EMBL" id="LAZR01024367">
    <property type="protein sequence ID" value="KKL75380.1"/>
    <property type="molecule type" value="Genomic_DNA"/>
</dbReference>
<evidence type="ECO:0000313" key="1">
    <source>
        <dbReference type="EMBL" id="KKL75380.1"/>
    </source>
</evidence>
<name>A0A0F9H185_9ZZZZ</name>
<reference evidence="1" key="1">
    <citation type="journal article" date="2015" name="Nature">
        <title>Complex archaea that bridge the gap between prokaryotes and eukaryotes.</title>
        <authorList>
            <person name="Spang A."/>
            <person name="Saw J.H."/>
            <person name="Jorgensen S.L."/>
            <person name="Zaremba-Niedzwiedzka K."/>
            <person name="Martijn J."/>
            <person name="Lind A.E."/>
            <person name="van Eijk R."/>
            <person name="Schleper C."/>
            <person name="Guy L."/>
            <person name="Ettema T.J."/>
        </authorList>
    </citation>
    <scope>NUCLEOTIDE SEQUENCE</scope>
</reference>
<proteinExistence type="predicted"/>
<sequence>MARVLDGVPQMGPEDRQTKMKEIPAFIIDDSALRNMFEGKNKGKSNDLIKKLKTAKDEGKTVIAVTTLAAFQRAIYLSDPKVKIGKIQKMLSFMKVYPSFADFKDGDAVRKEIIQFAEMMSKKGRKTEEDLQ</sequence>